<keyword evidence="3" id="KW-1185">Reference proteome</keyword>
<dbReference type="AlphaFoldDB" id="A0A9Q3PXB5"/>
<dbReference type="EMBL" id="AVOT02096691">
    <property type="protein sequence ID" value="MBW0575647.1"/>
    <property type="molecule type" value="Genomic_DNA"/>
</dbReference>
<evidence type="ECO:0000313" key="2">
    <source>
        <dbReference type="EMBL" id="MBW0575647.1"/>
    </source>
</evidence>
<evidence type="ECO:0000256" key="1">
    <source>
        <dbReference type="SAM" id="MobiDB-lite"/>
    </source>
</evidence>
<gene>
    <name evidence="2" type="ORF">O181_115362</name>
</gene>
<evidence type="ECO:0000313" key="3">
    <source>
        <dbReference type="Proteomes" id="UP000765509"/>
    </source>
</evidence>
<name>A0A9Q3PXB5_9BASI</name>
<accession>A0A9Q3PXB5</accession>
<reference evidence="2" key="1">
    <citation type="submission" date="2021-03" db="EMBL/GenBank/DDBJ databases">
        <title>Draft genome sequence of rust myrtle Austropuccinia psidii MF-1, a brazilian biotype.</title>
        <authorList>
            <person name="Quecine M.C."/>
            <person name="Pachon D.M.R."/>
            <person name="Bonatelli M.L."/>
            <person name="Correr F.H."/>
            <person name="Franceschini L.M."/>
            <person name="Leite T.F."/>
            <person name="Margarido G.R.A."/>
            <person name="Almeida C.A."/>
            <person name="Ferrarezi J.A."/>
            <person name="Labate C.A."/>
        </authorList>
    </citation>
    <scope>NUCLEOTIDE SEQUENCE</scope>
    <source>
        <strain evidence="2">MF-1</strain>
    </source>
</reference>
<protein>
    <submittedName>
        <fullName evidence="2">Uncharacterized protein</fullName>
    </submittedName>
</protein>
<comment type="caution">
    <text evidence="2">The sequence shown here is derived from an EMBL/GenBank/DDBJ whole genome shotgun (WGS) entry which is preliminary data.</text>
</comment>
<dbReference type="Proteomes" id="UP000765509">
    <property type="component" value="Unassembled WGS sequence"/>
</dbReference>
<organism evidence="2 3">
    <name type="scientific">Austropuccinia psidii MF-1</name>
    <dbReference type="NCBI Taxonomy" id="1389203"/>
    <lineage>
        <taxon>Eukaryota</taxon>
        <taxon>Fungi</taxon>
        <taxon>Dikarya</taxon>
        <taxon>Basidiomycota</taxon>
        <taxon>Pucciniomycotina</taxon>
        <taxon>Pucciniomycetes</taxon>
        <taxon>Pucciniales</taxon>
        <taxon>Sphaerophragmiaceae</taxon>
        <taxon>Austropuccinia</taxon>
    </lineage>
</organism>
<proteinExistence type="predicted"/>
<feature type="region of interest" description="Disordered" evidence="1">
    <location>
        <begin position="14"/>
        <end position="77"/>
    </location>
</feature>
<sequence>MAILRPSAFVPLEDGFRSEDENSDNVSLTQSDMEDLSGHISRKGPTEPCFIKISSREGSARLRRPSGRAGAKDKENLEANGKLADQLVSKKAPFILGVIERQLKTHDKQMVLQMRNTLQYNYNHDQKVNNSKMIEMKETKEIQMIEINFRCETQQPQCKKEAEHMKQKEEIQFAEMELKRE</sequence>